<dbReference type="EMBL" id="JYDW01000411">
    <property type="protein sequence ID" value="KRZ48417.1"/>
    <property type="molecule type" value="Genomic_DNA"/>
</dbReference>
<sequence>MREALLPVHFLPIRGYPLAAQTRQPPSTTVHNCIPTRHRSSTHSEWYNLHHLIRVENPQATLFNTNSERYINPPHLQHGFRMMKMIATPPLTYHRTIQAQD</sequence>
<accession>A0A0V1KMW5</accession>
<reference evidence="1 2" key="1">
    <citation type="submission" date="2015-05" db="EMBL/GenBank/DDBJ databases">
        <title>Evolution of Trichinella species and genotypes.</title>
        <authorList>
            <person name="Korhonen P.K."/>
            <person name="Edoardo P."/>
            <person name="Giuseppe L.R."/>
            <person name="Gasser R.B."/>
        </authorList>
    </citation>
    <scope>NUCLEOTIDE SEQUENCE [LARGE SCALE GENOMIC DNA]</scope>
    <source>
        <strain evidence="1">ISS10</strain>
    </source>
</reference>
<organism evidence="1 2">
    <name type="scientific">Trichinella nativa</name>
    <dbReference type="NCBI Taxonomy" id="6335"/>
    <lineage>
        <taxon>Eukaryota</taxon>
        <taxon>Metazoa</taxon>
        <taxon>Ecdysozoa</taxon>
        <taxon>Nematoda</taxon>
        <taxon>Enoplea</taxon>
        <taxon>Dorylaimia</taxon>
        <taxon>Trichinellida</taxon>
        <taxon>Trichinellidae</taxon>
        <taxon>Trichinella</taxon>
    </lineage>
</organism>
<dbReference type="AlphaFoldDB" id="A0A0V1KMW5"/>
<dbReference type="Proteomes" id="UP000054721">
    <property type="component" value="Unassembled WGS sequence"/>
</dbReference>
<gene>
    <name evidence="1" type="ORF">T02_1313</name>
</gene>
<evidence type="ECO:0000313" key="2">
    <source>
        <dbReference type="Proteomes" id="UP000054721"/>
    </source>
</evidence>
<name>A0A0V1KMW5_9BILA</name>
<evidence type="ECO:0000313" key="1">
    <source>
        <dbReference type="EMBL" id="KRZ48417.1"/>
    </source>
</evidence>
<keyword evidence="2" id="KW-1185">Reference proteome</keyword>
<comment type="caution">
    <text evidence="1">The sequence shown here is derived from an EMBL/GenBank/DDBJ whole genome shotgun (WGS) entry which is preliminary data.</text>
</comment>
<proteinExistence type="predicted"/>
<dbReference type="OrthoDB" id="10528458at2759"/>
<protein>
    <submittedName>
        <fullName evidence="1">Uncharacterized protein</fullName>
    </submittedName>
</protein>